<dbReference type="PANTHER" id="PTHR10003">
    <property type="entry name" value="SUPEROXIDE DISMUTASE CU-ZN -RELATED"/>
    <property type="match status" value="1"/>
</dbReference>
<keyword evidence="2" id="KW-0479">Metal-binding</keyword>
<evidence type="ECO:0000256" key="1">
    <source>
        <dbReference type="ARBA" id="ARBA00010457"/>
    </source>
</evidence>
<dbReference type="OrthoDB" id="5431326at2"/>
<dbReference type="PRINTS" id="PR00068">
    <property type="entry name" value="CUZNDISMTASE"/>
</dbReference>
<dbReference type="Gene3D" id="2.60.40.200">
    <property type="entry name" value="Superoxide dismutase, copper/zinc binding domain"/>
    <property type="match status" value="1"/>
</dbReference>
<comment type="cofactor">
    <cofactor evidence="2">
        <name>Cu cation</name>
        <dbReference type="ChEBI" id="CHEBI:23378"/>
    </cofactor>
    <text evidence="2">Binds 1 copper ion per subunit.</text>
</comment>
<dbReference type="InterPro" id="IPR036423">
    <property type="entry name" value="SOD-like_Cu/Zn_dom_sf"/>
</dbReference>
<dbReference type="PROSITE" id="PS00332">
    <property type="entry name" value="SOD_CU_ZN_2"/>
    <property type="match status" value="1"/>
</dbReference>
<dbReference type="EMBL" id="LDJP01000025">
    <property type="protein sequence ID" value="KRG87300.1"/>
    <property type="molecule type" value="Genomic_DNA"/>
</dbReference>
<keyword evidence="6" id="KW-1185">Reference proteome</keyword>
<dbReference type="PROSITE" id="PS51257">
    <property type="entry name" value="PROKAR_LIPOPROTEIN"/>
    <property type="match status" value="1"/>
</dbReference>
<comment type="cofactor">
    <cofactor evidence="2">
        <name>Zn(2+)</name>
        <dbReference type="ChEBI" id="CHEBI:29105"/>
    </cofactor>
    <text evidence="2">Binds 1 zinc ion per subunit.</text>
</comment>
<dbReference type="AlphaFoldDB" id="A0A0R0EAW4"/>
<dbReference type="InterPro" id="IPR018152">
    <property type="entry name" value="SOD_Cu/Zn_BS"/>
</dbReference>
<dbReference type="RefSeq" id="WP_057640189.1">
    <property type="nucleotide sequence ID" value="NZ_LDJP01000025.1"/>
</dbReference>
<comment type="caution">
    <text evidence="5">The sequence shown here is derived from an EMBL/GenBank/DDBJ whole genome shotgun (WGS) entry which is preliminary data.</text>
</comment>
<dbReference type="Proteomes" id="UP000050940">
    <property type="component" value="Unassembled WGS sequence"/>
</dbReference>
<evidence type="ECO:0000259" key="4">
    <source>
        <dbReference type="Pfam" id="PF00080"/>
    </source>
</evidence>
<dbReference type="Pfam" id="PF00080">
    <property type="entry name" value="Sod_Cu"/>
    <property type="match status" value="1"/>
</dbReference>
<feature type="chain" id="PRO_5006396879" description="Superoxide dismutase [Cu-Zn]" evidence="3">
    <location>
        <begin position="18"/>
        <end position="204"/>
    </location>
</feature>
<comment type="function">
    <text evidence="2">Destroys radicals which are normally produced within the cells and which are toxic to biological systems.</text>
</comment>
<organism evidence="5 6">
    <name type="scientific">Stenotrophomonas daejeonensis</name>
    <dbReference type="NCBI Taxonomy" id="659018"/>
    <lineage>
        <taxon>Bacteria</taxon>
        <taxon>Pseudomonadati</taxon>
        <taxon>Pseudomonadota</taxon>
        <taxon>Gammaproteobacteria</taxon>
        <taxon>Lysobacterales</taxon>
        <taxon>Lysobacteraceae</taxon>
        <taxon>Stenotrophomonas</taxon>
    </lineage>
</organism>
<name>A0A0R0EAW4_9GAMM</name>
<comment type="catalytic activity">
    <reaction evidence="2">
        <text>2 superoxide + 2 H(+) = H2O2 + O2</text>
        <dbReference type="Rhea" id="RHEA:20696"/>
        <dbReference type="ChEBI" id="CHEBI:15378"/>
        <dbReference type="ChEBI" id="CHEBI:15379"/>
        <dbReference type="ChEBI" id="CHEBI:16240"/>
        <dbReference type="ChEBI" id="CHEBI:18421"/>
        <dbReference type="EC" id="1.15.1.1"/>
    </reaction>
</comment>
<dbReference type="PATRIC" id="fig|659018.3.peg.940"/>
<dbReference type="EC" id="1.15.1.1" evidence="2"/>
<keyword evidence="3" id="KW-0732">Signal</keyword>
<comment type="similarity">
    <text evidence="1 2">Belongs to the Cu-Zn superoxide dismutase family.</text>
</comment>
<keyword evidence="2" id="KW-0862">Zinc</keyword>
<feature type="domain" description="Superoxide dismutase copper/zinc binding" evidence="4">
    <location>
        <begin position="68"/>
        <end position="200"/>
    </location>
</feature>
<proteinExistence type="inferred from homology"/>
<reference evidence="5 6" key="1">
    <citation type="submission" date="2015-05" db="EMBL/GenBank/DDBJ databases">
        <title>Genome sequencing and analysis of members of genus Stenotrophomonas.</title>
        <authorList>
            <person name="Patil P.P."/>
            <person name="Midha S."/>
            <person name="Patil P.B."/>
        </authorList>
    </citation>
    <scope>NUCLEOTIDE SEQUENCE [LARGE SCALE GENOMIC DNA]</scope>
    <source>
        <strain evidence="5 6">JCM 16244</strain>
    </source>
</reference>
<dbReference type="PROSITE" id="PS00087">
    <property type="entry name" value="SOD_CU_ZN_1"/>
    <property type="match status" value="1"/>
</dbReference>
<dbReference type="SUPFAM" id="SSF49329">
    <property type="entry name" value="Cu,Zn superoxide dismutase-like"/>
    <property type="match status" value="1"/>
</dbReference>
<dbReference type="GO" id="GO:0005507">
    <property type="term" value="F:copper ion binding"/>
    <property type="evidence" value="ECO:0007669"/>
    <property type="project" value="InterPro"/>
</dbReference>
<feature type="signal peptide" evidence="3">
    <location>
        <begin position="1"/>
        <end position="17"/>
    </location>
</feature>
<dbReference type="InterPro" id="IPR001424">
    <property type="entry name" value="SOD_Cu_Zn_dom"/>
</dbReference>
<accession>A0A0R0EAW4</accession>
<evidence type="ECO:0000256" key="3">
    <source>
        <dbReference type="SAM" id="SignalP"/>
    </source>
</evidence>
<keyword evidence="2" id="KW-0186">Copper</keyword>
<dbReference type="InterPro" id="IPR024134">
    <property type="entry name" value="SOD_Cu/Zn_/chaperone"/>
</dbReference>
<evidence type="ECO:0000313" key="5">
    <source>
        <dbReference type="EMBL" id="KRG87300.1"/>
    </source>
</evidence>
<evidence type="ECO:0000313" key="6">
    <source>
        <dbReference type="Proteomes" id="UP000050940"/>
    </source>
</evidence>
<sequence length="204" mass="20384">MRMIHTTLFAASVLALSACKPGTEPTTPSSDAADAAIEAPAADPAAPPPMQAPVATATLQPTEGNTAAGSIAFTVTEDGQLRASGDISGLAPNSEHGFHIHEKGDCSSTDGSSAGGHFNPGNADHGSVEAVVHHGGDMPNIVADAQGNAHVDGPVSSNVNVGKGDEFDILGRGLIVHADPDDYHSQPTGNAGARLACAVIAKAE</sequence>
<keyword evidence="2" id="KW-0560">Oxidoreductase</keyword>
<dbReference type="CDD" id="cd00305">
    <property type="entry name" value="Cu-Zn_Superoxide_Dismutase"/>
    <property type="match status" value="1"/>
</dbReference>
<evidence type="ECO:0000256" key="2">
    <source>
        <dbReference type="RuleBase" id="RU000393"/>
    </source>
</evidence>
<protein>
    <recommendedName>
        <fullName evidence="2">Superoxide dismutase [Cu-Zn]</fullName>
        <ecNumber evidence="2">1.15.1.1</ecNumber>
    </recommendedName>
</protein>
<dbReference type="STRING" id="659018.ABB34_05175"/>
<dbReference type="GO" id="GO:0004784">
    <property type="term" value="F:superoxide dismutase activity"/>
    <property type="evidence" value="ECO:0007669"/>
    <property type="project" value="UniProtKB-EC"/>
</dbReference>
<gene>
    <name evidence="5" type="ORF">ABB34_05175</name>
</gene>